<dbReference type="Ensembl" id="ENSMMOT00000024044.1">
    <property type="protein sequence ID" value="ENSMMOP00000023650.1"/>
    <property type="gene ID" value="ENSMMOG00000018001.1"/>
</dbReference>
<name>A0A3Q3X650_MOLML</name>
<dbReference type="Proteomes" id="UP000261620">
    <property type="component" value="Unplaced"/>
</dbReference>
<organism evidence="1 2">
    <name type="scientific">Mola mola</name>
    <name type="common">Ocean sunfish</name>
    <name type="synonym">Tetraodon mola</name>
    <dbReference type="NCBI Taxonomy" id="94237"/>
    <lineage>
        <taxon>Eukaryota</taxon>
        <taxon>Metazoa</taxon>
        <taxon>Chordata</taxon>
        <taxon>Craniata</taxon>
        <taxon>Vertebrata</taxon>
        <taxon>Euteleostomi</taxon>
        <taxon>Actinopterygii</taxon>
        <taxon>Neopterygii</taxon>
        <taxon>Teleostei</taxon>
        <taxon>Neoteleostei</taxon>
        <taxon>Acanthomorphata</taxon>
        <taxon>Eupercaria</taxon>
        <taxon>Tetraodontiformes</taxon>
        <taxon>Molidae</taxon>
        <taxon>Mola</taxon>
    </lineage>
</organism>
<accession>A0A3Q3X650</accession>
<evidence type="ECO:0000313" key="1">
    <source>
        <dbReference type="Ensembl" id="ENSMMOP00000023650.1"/>
    </source>
</evidence>
<reference evidence="1" key="2">
    <citation type="submission" date="2025-09" db="UniProtKB">
        <authorList>
            <consortium name="Ensembl"/>
        </authorList>
    </citation>
    <scope>IDENTIFICATION</scope>
</reference>
<protein>
    <submittedName>
        <fullName evidence="1">Uncharacterized protein</fullName>
    </submittedName>
</protein>
<keyword evidence="2" id="KW-1185">Reference proteome</keyword>
<proteinExistence type="predicted"/>
<sequence length="105" mass="11828">VTFVKAASTLGGPCRFGTTHASIQTSFPETLIPAYLSRTMKPHSAELQQYIGTSSKNGKELHFQLVSFAELMCMLTHIRCSLFETLPCFKFEKKKTTQKTFIFQS</sequence>
<reference evidence="1" key="1">
    <citation type="submission" date="2025-08" db="UniProtKB">
        <authorList>
            <consortium name="Ensembl"/>
        </authorList>
    </citation>
    <scope>IDENTIFICATION</scope>
</reference>
<dbReference type="AlphaFoldDB" id="A0A3Q3X650"/>
<evidence type="ECO:0000313" key="2">
    <source>
        <dbReference type="Proteomes" id="UP000261620"/>
    </source>
</evidence>